<dbReference type="InterPro" id="IPR006222">
    <property type="entry name" value="GCVT_N"/>
</dbReference>
<feature type="binding site" evidence="2">
    <location>
        <position position="223"/>
    </location>
    <ligand>
        <name>substrate</name>
    </ligand>
</feature>
<keyword evidence="7" id="KW-1185">Reference proteome</keyword>
<dbReference type="GO" id="GO:0005960">
    <property type="term" value="C:glycine cleavage complex"/>
    <property type="evidence" value="ECO:0007669"/>
    <property type="project" value="InterPro"/>
</dbReference>
<keyword evidence="3" id="KW-0496">Mitochondrion</keyword>
<dbReference type="PIRSF" id="PIRSF006487">
    <property type="entry name" value="GcvT"/>
    <property type="match status" value="1"/>
</dbReference>
<dbReference type="InterPro" id="IPR028896">
    <property type="entry name" value="GcvT/YgfZ/DmdA"/>
</dbReference>
<dbReference type="SUPFAM" id="SSF103025">
    <property type="entry name" value="Folate-binding domain"/>
    <property type="match status" value="1"/>
</dbReference>
<dbReference type="SUPFAM" id="SSF101790">
    <property type="entry name" value="Aminomethyltransferase beta-barrel domain"/>
    <property type="match status" value="1"/>
</dbReference>
<dbReference type="GO" id="GO:0005739">
    <property type="term" value="C:mitochondrion"/>
    <property type="evidence" value="ECO:0007669"/>
    <property type="project" value="UniProtKB-SubCell"/>
</dbReference>
<evidence type="ECO:0000313" key="7">
    <source>
        <dbReference type="Proteomes" id="UP000736335"/>
    </source>
</evidence>
<comment type="catalytic activity">
    <reaction evidence="3">
        <text>N(6)-[(R)-S(8)-aminomethyldihydrolipoyl]-L-lysyl-[protein] + (6S)-5,6,7,8-tetrahydrofolate = N(6)-[(R)-dihydrolipoyl]-L-lysyl-[protein] + (6R)-5,10-methylene-5,6,7,8-tetrahydrofolate + NH4(+)</text>
        <dbReference type="Rhea" id="RHEA:16945"/>
        <dbReference type="Rhea" id="RHEA-COMP:10475"/>
        <dbReference type="Rhea" id="RHEA-COMP:10492"/>
        <dbReference type="ChEBI" id="CHEBI:15636"/>
        <dbReference type="ChEBI" id="CHEBI:28938"/>
        <dbReference type="ChEBI" id="CHEBI:57453"/>
        <dbReference type="ChEBI" id="CHEBI:83100"/>
        <dbReference type="ChEBI" id="CHEBI:83143"/>
        <dbReference type="EC" id="2.1.2.10"/>
    </reaction>
</comment>
<comment type="subcellular location">
    <subcellularLocation>
        <location evidence="3">Mitochondrion</location>
    </subcellularLocation>
</comment>
<dbReference type="Pfam" id="PF01571">
    <property type="entry name" value="GCV_T"/>
    <property type="match status" value="1"/>
</dbReference>
<dbReference type="Gene3D" id="2.40.30.110">
    <property type="entry name" value="Aminomethyltransferase beta-barrel domains"/>
    <property type="match status" value="1"/>
</dbReference>
<evidence type="ECO:0000259" key="5">
    <source>
        <dbReference type="Pfam" id="PF01571"/>
    </source>
</evidence>
<accession>A0A9P6H2V9</accession>
<dbReference type="AlphaFoldDB" id="A0A9P6H2V9"/>
<dbReference type="GO" id="GO:0006546">
    <property type="term" value="P:glycine catabolic process"/>
    <property type="evidence" value="ECO:0007669"/>
    <property type="project" value="InterPro"/>
</dbReference>
<dbReference type="GO" id="GO:0008483">
    <property type="term" value="F:transaminase activity"/>
    <property type="evidence" value="ECO:0007669"/>
    <property type="project" value="UniProtKB-KW"/>
</dbReference>
<dbReference type="PANTHER" id="PTHR43757">
    <property type="entry name" value="AMINOMETHYLTRANSFERASE"/>
    <property type="match status" value="1"/>
</dbReference>
<dbReference type="GO" id="GO:0004047">
    <property type="term" value="F:aminomethyltransferase activity"/>
    <property type="evidence" value="ECO:0007669"/>
    <property type="project" value="UniProtKB-EC"/>
</dbReference>
<dbReference type="PANTHER" id="PTHR43757:SF2">
    <property type="entry name" value="AMINOMETHYLTRANSFERASE, MITOCHONDRIAL"/>
    <property type="match status" value="1"/>
</dbReference>
<evidence type="ECO:0000256" key="3">
    <source>
        <dbReference type="RuleBase" id="RU003981"/>
    </source>
</evidence>
<dbReference type="InterPro" id="IPR027266">
    <property type="entry name" value="TrmE/GcvT-like"/>
</dbReference>
<reference evidence="6" key="2">
    <citation type="submission" date="2020-11" db="EMBL/GenBank/DDBJ databases">
        <authorList>
            <consortium name="DOE Joint Genome Institute"/>
            <person name="Kuo A."/>
            <person name="Miyauchi S."/>
            <person name="Kiss E."/>
            <person name="Drula E."/>
            <person name="Kohler A."/>
            <person name="Sanchez-Garcia M."/>
            <person name="Andreopoulos B."/>
            <person name="Barry K.W."/>
            <person name="Bonito G."/>
            <person name="Buee M."/>
            <person name="Carver A."/>
            <person name="Chen C."/>
            <person name="Cichocki N."/>
            <person name="Clum A."/>
            <person name="Culley D."/>
            <person name="Crous P.W."/>
            <person name="Fauchery L."/>
            <person name="Girlanda M."/>
            <person name="Hayes R."/>
            <person name="Keri Z."/>
            <person name="Labutti K."/>
            <person name="Lipzen A."/>
            <person name="Lombard V."/>
            <person name="Magnuson J."/>
            <person name="Maillard F."/>
            <person name="Morin E."/>
            <person name="Murat C."/>
            <person name="Nolan M."/>
            <person name="Ohm R."/>
            <person name="Pangilinan J."/>
            <person name="Pereira M."/>
            <person name="Perotto S."/>
            <person name="Peter M."/>
            <person name="Riley R."/>
            <person name="Sitrit Y."/>
            <person name="Stielow B."/>
            <person name="Szollosi G."/>
            <person name="Zifcakova L."/>
            <person name="Stursova M."/>
            <person name="Spatafora J.W."/>
            <person name="Tedersoo L."/>
            <person name="Vaario L.-M."/>
            <person name="Yamada A."/>
            <person name="Yan M."/>
            <person name="Wang P."/>
            <person name="Xu J."/>
            <person name="Bruns T."/>
            <person name="Baldrian P."/>
            <person name="Vilgalys R."/>
            <person name="Henrissat B."/>
            <person name="Grigoriev I.V."/>
            <person name="Hibbett D."/>
            <person name="Nagy L.G."/>
            <person name="Martin F.M."/>
        </authorList>
    </citation>
    <scope>NUCLEOTIDE SEQUENCE</scope>
    <source>
        <strain evidence="6">UH-Tt-Lm1</strain>
    </source>
</reference>
<dbReference type="InterPro" id="IPR029043">
    <property type="entry name" value="GcvT/YgfZ_C"/>
</dbReference>
<evidence type="ECO:0000256" key="2">
    <source>
        <dbReference type="PIRSR" id="PIRSR006487-1"/>
    </source>
</evidence>
<dbReference type="Proteomes" id="UP000736335">
    <property type="component" value="Unassembled WGS sequence"/>
</dbReference>
<dbReference type="Gene3D" id="4.10.1250.10">
    <property type="entry name" value="Aminomethyltransferase fragment"/>
    <property type="match status" value="1"/>
</dbReference>
<feature type="region of interest" description="Disordered" evidence="4">
    <location>
        <begin position="118"/>
        <end position="137"/>
    </location>
</feature>
<comment type="subunit">
    <text evidence="3">The glycine cleavage system is composed of four proteins: P, T, L and H.</text>
</comment>
<keyword evidence="3" id="KW-0809">Transit peptide</keyword>
<feature type="compositionally biased region" description="Low complexity" evidence="4">
    <location>
        <begin position="118"/>
        <end position="132"/>
    </location>
</feature>
<dbReference type="EMBL" id="WIUZ02000053">
    <property type="protein sequence ID" value="KAF9777288.1"/>
    <property type="molecule type" value="Genomic_DNA"/>
</dbReference>
<comment type="function">
    <text evidence="3">The glycine cleavage system catalyzes the degradation of glycine.</text>
</comment>
<reference evidence="6" key="1">
    <citation type="journal article" date="2020" name="Nat. Commun.">
        <title>Large-scale genome sequencing of mycorrhizal fungi provides insights into the early evolution of symbiotic traits.</title>
        <authorList>
            <person name="Miyauchi S."/>
            <person name="Kiss E."/>
            <person name="Kuo A."/>
            <person name="Drula E."/>
            <person name="Kohler A."/>
            <person name="Sanchez-Garcia M."/>
            <person name="Morin E."/>
            <person name="Andreopoulos B."/>
            <person name="Barry K.W."/>
            <person name="Bonito G."/>
            <person name="Buee M."/>
            <person name="Carver A."/>
            <person name="Chen C."/>
            <person name="Cichocki N."/>
            <person name="Clum A."/>
            <person name="Culley D."/>
            <person name="Crous P.W."/>
            <person name="Fauchery L."/>
            <person name="Girlanda M."/>
            <person name="Hayes R.D."/>
            <person name="Keri Z."/>
            <person name="LaButti K."/>
            <person name="Lipzen A."/>
            <person name="Lombard V."/>
            <person name="Magnuson J."/>
            <person name="Maillard F."/>
            <person name="Murat C."/>
            <person name="Nolan M."/>
            <person name="Ohm R.A."/>
            <person name="Pangilinan J."/>
            <person name="Pereira M.F."/>
            <person name="Perotto S."/>
            <person name="Peter M."/>
            <person name="Pfister S."/>
            <person name="Riley R."/>
            <person name="Sitrit Y."/>
            <person name="Stielow J.B."/>
            <person name="Szollosi G."/>
            <person name="Zifcakova L."/>
            <person name="Stursova M."/>
            <person name="Spatafora J.W."/>
            <person name="Tedersoo L."/>
            <person name="Vaario L.M."/>
            <person name="Yamada A."/>
            <person name="Yan M."/>
            <person name="Wang P."/>
            <person name="Xu J."/>
            <person name="Bruns T."/>
            <person name="Baldrian P."/>
            <person name="Vilgalys R."/>
            <person name="Dunand C."/>
            <person name="Henrissat B."/>
            <person name="Grigoriev I.V."/>
            <person name="Hibbett D."/>
            <person name="Nagy L.G."/>
            <person name="Martin F.M."/>
        </authorList>
    </citation>
    <scope>NUCLEOTIDE SEQUENCE</scope>
    <source>
        <strain evidence="6">UH-Tt-Lm1</strain>
    </source>
</reference>
<dbReference type="NCBIfam" id="TIGR00528">
    <property type="entry name" value="gcvT"/>
    <property type="match status" value="1"/>
</dbReference>
<keyword evidence="3" id="KW-0808">Transferase</keyword>
<dbReference type="EC" id="2.1.2.10" evidence="3"/>
<gene>
    <name evidence="6" type="ORF">BJ322DRAFT_1102375</name>
</gene>
<comment type="similarity">
    <text evidence="1 3">Belongs to the GcvT family.</text>
</comment>
<evidence type="ECO:0000256" key="1">
    <source>
        <dbReference type="ARBA" id="ARBA00008609"/>
    </source>
</evidence>
<protein>
    <recommendedName>
        <fullName evidence="3">Aminomethyltransferase</fullName>
        <ecNumber evidence="3">2.1.2.10</ecNumber>
    </recommendedName>
    <alternativeName>
        <fullName evidence="3">Glycine cleavage system T protein</fullName>
    </alternativeName>
</protein>
<name>A0A9P6H2V9_9AGAM</name>
<dbReference type="InterPro" id="IPR006223">
    <property type="entry name" value="GcvT"/>
</dbReference>
<dbReference type="Gene3D" id="3.30.70.1400">
    <property type="entry name" value="Aminomethyltransferase beta-barrel domains"/>
    <property type="match status" value="1"/>
</dbReference>
<dbReference type="OrthoDB" id="10263536at2759"/>
<sequence>MLRSRLPSLVAGGRRYALKKTGLYDFHVENGAKMVPFAGYSMPLSYGNVGAVASHHHVRSKVGLFDVGHMVQTKFRGPTSAAFLEWLTPSSLRLPLPYSSTLSVLVNEKGGIIDDTIITNTPKTPSTSSRTPGDVIGTSRGSLKKIEEWNGDGQRSEKGKVEMEVLEGWGLLALQGPEAAKYLQTLTPFDLRSLTFGRSAFVPLEGFNLHVARGGYTGEDGFEISVPPSETVEVAKLLSQAPVQLTGLGARDSLRLEAGMCLYGQDLDEDNIPVEAGLSWVIGKERKETGGFIGADLVLKHLKDGPPRRRVGFIRRRRSSSSGCKVFKPSSSDLLGTVTIPESNPTLEKNIAMGYVENGCIRRARRLR</sequence>
<feature type="domain" description="GCVT N-terminal" evidence="5">
    <location>
        <begin position="23"/>
        <end position="284"/>
    </location>
</feature>
<evidence type="ECO:0000313" key="6">
    <source>
        <dbReference type="EMBL" id="KAF9777288.1"/>
    </source>
</evidence>
<proteinExistence type="inferred from homology"/>
<organism evidence="6 7">
    <name type="scientific">Thelephora terrestris</name>
    <dbReference type="NCBI Taxonomy" id="56493"/>
    <lineage>
        <taxon>Eukaryota</taxon>
        <taxon>Fungi</taxon>
        <taxon>Dikarya</taxon>
        <taxon>Basidiomycota</taxon>
        <taxon>Agaricomycotina</taxon>
        <taxon>Agaricomycetes</taxon>
        <taxon>Thelephorales</taxon>
        <taxon>Thelephoraceae</taxon>
        <taxon>Thelephora</taxon>
    </lineage>
</organism>
<keyword evidence="3" id="KW-0032">Aminotransferase</keyword>
<comment type="caution">
    <text evidence="6">The sequence shown here is derived from an EMBL/GenBank/DDBJ whole genome shotgun (WGS) entry which is preliminary data.</text>
</comment>
<evidence type="ECO:0000256" key="4">
    <source>
        <dbReference type="SAM" id="MobiDB-lite"/>
    </source>
</evidence>
<dbReference type="Gene3D" id="3.30.1360.120">
    <property type="entry name" value="Probable tRNA modification gtpase trme, domain 1"/>
    <property type="match status" value="1"/>
</dbReference>